<comment type="caution">
    <text evidence="1">The sequence shown here is derived from an EMBL/GenBank/DDBJ whole genome shotgun (WGS) entry which is preliminary data.</text>
</comment>
<keyword evidence="2" id="KW-1185">Reference proteome</keyword>
<proteinExistence type="predicted"/>
<name>A0ABW1P7Z3_9PSEU</name>
<dbReference type="Pfam" id="PF14430">
    <property type="entry name" value="Imm1"/>
    <property type="match status" value="1"/>
</dbReference>
<dbReference type="Proteomes" id="UP001596220">
    <property type="component" value="Unassembled WGS sequence"/>
</dbReference>
<reference evidence="2" key="1">
    <citation type="journal article" date="2019" name="Int. J. Syst. Evol. Microbiol.">
        <title>The Global Catalogue of Microorganisms (GCM) 10K type strain sequencing project: providing services to taxonomists for standard genome sequencing and annotation.</title>
        <authorList>
            <consortium name="The Broad Institute Genomics Platform"/>
            <consortium name="The Broad Institute Genome Sequencing Center for Infectious Disease"/>
            <person name="Wu L."/>
            <person name="Ma J."/>
        </authorList>
    </citation>
    <scope>NUCLEOTIDE SEQUENCE [LARGE SCALE GENOMIC DNA]</scope>
    <source>
        <strain evidence="2">CGMCC 4.7246</strain>
    </source>
</reference>
<dbReference type="RefSeq" id="WP_380637920.1">
    <property type="nucleotide sequence ID" value="NZ_JBHSQO010000020.1"/>
</dbReference>
<dbReference type="EMBL" id="JBHSQO010000020">
    <property type="protein sequence ID" value="MFC6091641.1"/>
    <property type="molecule type" value="Genomic_DNA"/>
</dbReference>
<protein>
    <submittedName>
        <fullName evidence="1">Imm1 family immunity protein</fullName>
    </submittedName>
</protein>
<accession>A0ABW1P7Z3</accession>
<dbReference type="InterPro" id="IPR025680">
    <property type="entry name" value="DddI"/>
</dbReference>
<evidence type="ECO:0000313" key="1">
    <source>
        <dbReference type="EMBL" id="MFC6091641.1"/>
    </source>
</evidence>
<organism evidence="1 2">
    <name type="scientific">Saccharothrix lopnurensis</name>
    <dbReference type="NCBI Taxonomy" id="1670621"/>
    <lineage>
        <taxon>Bacteria</taxon>
        <taxon>Bacillati</taxon>
        <taxon>Actinomycetota</taxon>
        <taxon>Actinomycetes</taxon>
        <taxon>Pseudonocardiales</taxon>
        <taxon>Pseudonocardiaceae</taxon>
        <taxon>Saccharothrix</taxon>
    </lineage>
</organism>
<gene>
    <name evidence="1" type="ORF">ACFP3R_20410</name>
</gene>
<evidence type="ECO:0000313" key="2">
    <source>
        <dbReference type="Proteomes" id="UP001596220"/>
    </source>
</evidence>
<sequence>MAHTLNVYYEKQHTADPVVVTTPEDIRDLFAAVRAKYPAGTALLMTVVPADYPWASELTVGIDGDKGVLRYAGQDSPPTGCFSKSAEPSNTEPVIYYFVTADNEFPPCAEIPVTDLETALIDYMTTGQRPETIEWQTIR</sequence>